<organism evidence="3 4">
    <name type="scientific">Ferrimicrobium acidiphilum</name>
    <dbReference type="NCBI Taxonomy" id="121039"/>
    <lineage>
        <taxon>Bacteria</taxon>
        <taxon>Bacillati</taxon>
        <taxon>Actinomycetota</taxon>
        <taxon>Acidimicrobiia</taxon>
        <taxon>Acidimicrobiales</taxon>
        <taxon>Acidimicrobiaceae</taxon>
        <taxon>Ferrimicrobium</taxon>
    </lineage>
</organism>
<evidence type="ECO:0000256" key="1">
    <source>
        <dbReference type="SAM" id="MobiDB-lite"/>
    </source>
</evidence>
<feature type="region of interest" description="Disordered" evidence="1">
    <location>
        <begin position="9"/>
        <end position="28"/>
    </location>
</feature>
<evidence type="ECO:0000256" key="2">
    <source>
        <dbReference type="SAM" id="Phobius"/>
    </source>
</evidence>
<keyword evidence="2" id="KW-0472">Membrane</keyword>
<dbReference type="Proteomes" id="UP001560267">
    <property type="component" value="Unassembled WGS sequence"/>
</dbReference>
<dbReference type="RefSeq" id="WP_298403782.1">
    <property type="nucleotide sequence ID" value="NZ_JBFSHR010000005.1"/>
</dbReference>
<evidence type="ECO:0000313" key="4">
    <source>
        <dbReference type="Proteomes" id="UP001560267"/>
    </source>
</evidence>
<feature type="transmembrane region" description="Helical" evidence="2">
    <location>
        <begin position="32"/>
        <end position="51"/>
    </location>
</feature>
<accession>A0ABV3Y0H2</accession>
<reference evidence="3 4" key="1">
    <citation type="submission" date="2024-07" db="EMBL/GenBank/DDBJ databases">
        <title>Draft Genome Sequence of Ferrimicrobium acidiphilum Strain YE2023, Isolated from a Pulp of Bioleach Reactor.</title>
        <authorList>
            <person name="Elkina Y.A."/>
            <person name="Bulaeva A.G."/>
            <person name="Beletsky A.V."/>
            <person name="Mardanov A.V."/>
        </authorList>
    </citation>
    <scope>NUCLEOTIDE SEQUENCE [LARGE SCALE GENOMIC DNA]</scope>
    <source>
        <strain evidence="3 4">YE2023</strain>
    </source>
</reference>
<keyword evidence="4" id="KW-1185">Reference proteome</keyword>
<dbReference type="EMBL" id="JBFSHR010000005">
    <property type="protein sequence ID" value="MEX6428735.1"/>
    <property type="molecule type" value="Genomic_DNA"/>
</dbReference>
<evidence type="ECO:0000313" key="3">
    <source>
        <dbReference type="EMBL" id="MEX6428735.1"/>
    </source>
</evidence>
<keyword evidence="2" id="KW-0812">Transmembrane</keyword>
<gene>
    <name evidence="3" type="ORF">AB6A68_02635</name>
</gene>
<keyword evidence="2" id="KW-1133">Transmembrane helix</keyword>
<feature type="compositionally biased region" description="Basic and acidic residues" evidence="1">
    <location>
        <begin position="14"/>
        <end position="24"/>
    </location>
</feature>
<protein>
    <submittedName>
        <fullName evidence="3">Uncharacterized protein</fullName>
    </submittedName>
</protein>
<sequence>MTSMEIAALVEESEQARSHDEPPKAAKRSRRLLVVLVPGVLVVAGVAYYFLAGGTTPATVSPSTVTRQPLAPTTASVGGSHAAGPSVAVKPVPVAQYFSVKNPFAPLISSGAVAGG</sequence>
<comment type="caution">
    <text evidence="3">The sequence shown here is derived from an EMBL/GenBank/DDBJ whole genome shotgun (WGS) entry which is preliminary data.</text>
</comment>
<proteinExistence type="predicted"/>
<name>A0ABV3Y0H2_9ACTN</name>